<feature type="non-terminal residue" evidence="2">
    <location>
        <position position="66"/>
    </location>
</feature>
<dbReference type="GO" id="GO:0004364">
    <property type="term" value="F:glutathione transferase activity"/>
    <property type="evidence" value="ECO:0007669"/>
    <property type="project" value="TreeGrafter"/>
</dbReference>
<comment type="caution">
    <text evidence="2">The sequence shown here is derived from an EMBL/GenBank/DDBJ whole genome shotgun (WGS) entry which is preliminary data.</text>
</comment>
<reference evidence="2 3" key="1">
    <citation type="journal article" date="2021" name="Elife">
        <title>Chloroplast acquisition without the gene transfer in kleptoplastic sea slugs, Plakobranchus ocellatus.</title>
        <authorList>
            <person name="Maeda T."/>
            <person name="Takahashi S."/>
            <person name="Yoshida T."/>
            <person name="Shimamura S."/>
            <person name="Takaki Y."/>
            <person name="Nagai Y."/>
            <person name="Toyoda A."/>
            <person name="Suzuki Y."/>
            <person name="Arimoto A."/>
            <person name="Ishii H."/>
            <person name="Satoh N."/>
            <person name="Nishiyama T."/>
            <person name="Hasebe M."/>
            <person name="Maruyama T."/>
            <person name="Minagawa J."/>
            <person name="Obokata J."/>
            <person name="Shigenobu S."/>
        </authorList>
    </citation>
    <scope>NUCLEOTIDE SEQUENCE [LARGE SCALE GENOMIC DNA]</scope>
</reference>
<dbReference type="Gene3D" id="3.40.30.10">
    <property type="entry name" value="Glutaredoxin"/>
    <property type="match status" value="1"/>
</dbReference>
<feature type="domain" description="GST N-terminal" evidence="1">
    <location>
        <begin position="1"/>
        <end position="66"/>
    </location>
</feature>
<organism evidence="2 3">
    <name type="scientific">Plakobranchus ocellatus</name>
    <dbReference type="NCBI Taxonomy" id="259542"/>
    <lineage>
        <taxon>Eukaryota</taxon>
        <taxon>Metazoa</taxon>
        <taxon>Spiralia</taxon>
        <taxon>Lophotrochozoa</taxon>
        <taxon>Mollusca</taxon>
        <taxon>Gastropoda</taxon>
        <taxon>Heterobranchia</taxon>
        <taxon>Euthyneura</taxon>
        <taxon>Panpulmonata</taxon>
        <taxon>Sacoglossa</taxon>
        <taxon>Placobranchoidea</taxon>
        <taxon>Plakobranchidae</taxon>
        <taxon>Plakobranchus</taxon>
    </lineage>
</organism>
<dbReference type="PANTHER" id="PTHR43917:SF8">
    <property type="entry name" value="GH16740P-RELATED"/>
    <property type="match status" value="1"/>
</dbReference>
<proteinExistence type="predicted"/>
<dbReference type="AlphaFoldDB" id="A0AAV3XVW0"/>
<dbReference type="InterPro" id="IPR051369">
    <property type="entry name" value="GST_Theta"/>
</dbReference>
<evidence type="ECO:0000313" key="2">
    <source>
        <dbReference type="EMBL" id="GFN74492.1"/>
    </source>
</evidence>
<evidence type="ECO:0000259" key="1">
    <source>
        <dbReference type="PROSITE" id="PS50404"/>
    </source>
</evidence>
<dbReference type="SUPFAM" id="SSF52833">
    <property type="entry name" value="Thioredoxin-like"/>
    <property type="match status" value="1"/>
</dbReference>
<dbReference type="PANTHER" id="PTHR43917">
    <property type="match status" value="1"/>
</dbReference>
<dbReference type="PROSITE" id="PS50404">
    <property type="entry name" value="GST_NTER"/>
    <property type="match status" value="1"/>
</dbReference>
<keyword evidence="3" id="KW-1185">Reference proteome</keyword>
<dbReference type="GO" id="GO:0006749">
    <property type="term" value="P:glutathione metabolic process"/>
    <property type="evidence" value="ECO:0007669"/>
    <property type="project" value="TreeGrafter"/>
</dbReference>
<dbReference type="InterPro" id="IPR036249">
    <property type="entry name" value="Thioredoxin-like_sf"/>
</dbReference>
<name>A0AAV3XVW0_9GAST</name>
<dbReference type="EMBL" id="BLXT01000132">
    <property type="protein sequence ID" value="GFN74492.1"/>
    <property type="molecule type" value="Genomic_DNA"/>
</dbReference>
<protein>
    <submittedName>
        <fullName evidence="2">Glutathione s-transferase theta</fullName>
    </submittedName>
</protein>
<dbReference type="GO" id="GO:0005737">
    <property type="term" value="C:cytoplasm"/>
    <property type="evidence" value="ECO:0007669"/>
    <property type="project" value="TreeGrafter"/>
</dbReference>
<dbReference type="Proteomes" id="UP000735302">
    <property type="component" value="Unassembled WGS sequence"/>
</dbReference>
<dbReference type="InterPro" id="IPR004045">
    <property type="entry name" value="Glutathione_S-Trfase_N"/>
</dbReference>
<dbReference type="Pfam" id="PF02798">
    <property type="entry name" value="GST_N"/>
    <property type="match status" value="1"/>
</dbReference>
<gene>
    <name evidence="2" type="ORF">PoB_000099800</name>
</gene>
<evidence type="ECO:0000313" key="3">
    <source>
        <dbReference type="Proteomes" id="UP000735302"/>
    </source>
</evidence>
<sequence>MPVTLYYDLLSQPARTTYIFMKANKVEFRGTEIDLQKGEQKGEQYKELSFFGRVPLLDEDGFRLTE</sequence>
<accession>A0AAV3XVW0</accession>